<comment type="subcellular location">
    <subcellularLocation>
        <location evidence="1">Membrane</location>
        <topology evidence="1">Multi-pass membrane protein</topology>
    </subcellularLocation>
</comment>
<keyword evidence="10 13" id="KW-0472">Membrane</keyword>
<comment type="similarity">
    <text evidence="2">Belongs to the TMEM175 family.</text>
</comment>
<proteinExistence type="inferred from homology"/>
<evidence type="ECO:0000256" key="7">
    <source>
        <dbReference type="ARBA" id="ARBA00022958"/>
    </source>
</evidence>
<keyword evidence="11" id="KW-0407">Ion channel</keyword>
<feature type="transmembrane region" description="Helical" evidence="13">
    <location>
        <begin position="70"/>
        <end position="88"/>
    </location>
</feature>
<feature type="transmembrane region" description="Helical" evidence="13">
    <location>
        <begin position="42"/>
        <end position="58"/>
    </location>
</feature>
<evidence type="ECO:0000256" key="10">
    <source>
        <dbReference type="ARBA" id="ARBA00023136"/>
    </source>
</evidence>
<dbReference type="GO" id="GO:0005267">
    <property type="term" value="F:potassium channel activity"/>
    <property type="evidence" value="ECO:0007669"/>
    <property type="project" value="UniProtKB-KW"/>
</dbReference>
<feature type="transmembrane region" description="Helical" evidence="13">
    <location>
        <begin position="12"/>
        <end position="36"/>
    </location>
</feature>
<evidence type="ECO:0000256" key="9">
    <source>
        <dbReference type="ARBA" id="ARBA00023065"/>
    </source>
</evidence>
<name>A0A1I2AJG8_9GAMM</name>
<reference evidence="15" key="1">
    <citation type="submission" date="2016-10" db="EMBL/GenBank/DDBJ databases">
        <authorList>
            <person name="Varghese N."/>
            <person name="Submissions S."/>
        </authorList>
    </citation>
    <scope>NUCLEOTIDE SEQUENCE [LARGE SCALE GENOMIC DNA]</scope>
    <source>
        <strain evidence="15">UNC178MFTsu3.1</strain>
    </source>
</reference>
<keyword evidence="6" id="KW-0631">Potassium channel</keyword>
<dbReference type="GO" id="GO:0015252">
    <property type="term" value="F:proton channel activity"/>
    <property type="evidence" value="ECO:0007669"/>
    <property type="project" value="InterPro"/>
</dbReference>
<evidence type="ECO:0000256" key="2">
    <source>
        <dbReference type="ARBA" id="ARBA00006920"/>
    </source>
</evidence>
<dbReference type="PANTHER" id="PTHR31462:SF5">
    <property type="entry name" value="ENDOSOMAL_LYSOSOMAL PROTON CHANNEL TMEM175"/>
    <property type="match status" value="1"/>
</dbReference>
<gene>
    <name evidence="14" type="ORF">SAMN02799615_01048</name>
</gene>
<keyword evidence="15" id="KW-1185">Reference proteome</keyword>
<evidence type="ECO:0000256" key="4">
    <source>
        <dbReference type="ARBA" id="ARBA00022538"/>
    </source>
</evidence>
<evidence type="ECO:0000256" key="3">
    <source>
        <dbReference type="ARBA" id="ARBA00022448"/>
    </source>
</evidence>
<sequence length="195" mass="21410">MEKGRLEAFTDGVIAVVITVMVLELHVPAAASWAALLEDGTVFLSYILSFVYVGIYWTNHHHLFQLVRRVNGTVLWANLFFLFCLSLFPFSTAWLNKAQPGPAAVPTVLYGVTLLLTALSWGLLARVLTAANGGEDSELRKVLGADRKTPGSIVIHVAATAIAFRQPVVSCVLYAVVAAMWFIPDRRIEQRLGSR</sequence>
<evidence type="ECO:0000313" key="14">
    <source>
        <dbReference type="EMBL" id="SFE43919.1"/>
    </source>
</evidence>
<dbReference type="PANTHER" id="PTHR31462">
    <property type="entry name" value="ENDOSOMAL/LYSOSOMAL POTASSIUM CHANNEL TMEM175"/>
    <property type="match status" value="1"/>
</dbReference>
<dbReference type="AlphaFoldDB" id="A0A1I2AJG8"/>
<evidence type="ECO:0000256" key="6">
    <source>
        <dbReference type="ARBA" id="ARBA00022826"/>
    </source>
</evidence>
<dbReference type="GO" id="GO:0016020">
    <property type="term" value="C:membrane"/>
    <property type="evidence" value="ECO:0007669"/>
    <property type="project" value="UniProtKB-SubCell"/>
</dbReference>
<evidence type="ECO:0000256" key="11">
    <source>
        <dbReference type="ARBA" id="ARBA00023303"/>
    </source>
</evidence>
<evidence type="ECO:0000313" key="15">
    <source>
        <dbReference type="Proteomes" id="UP000199477"/>
    </source>
</evidence>
<keyword evidence="4" id="KW-0633">Potassium transport</keyword>
<keyword evidence="9" id="KW-0406">Ion transport</keyword>
<feature type="transmembrane region" description="Helical" evidence="13">
    <location>
        <begin position="153"/>
        <end position="183"/>
    </location>
</feature>
<dbReference type="STRING" id="500610.SAMN02799615_01048"/>
<dbReference type="Pfam" id="PF06736">
    <property type="entry name" value="TMEM175"/>
    <property type="match status" value="1"/>
</dbReference>
<comment type="catalytic activity">
    <reaction evidence="12">
        <text>K(+)(in) = K(+)(out)</text>
        <dbReference type="Rhea" id="RHEA:29463"/>
        <dbReference type="ChEBI" id="CHEBI:29103"/>
    </reaction>
</comment>
<dbReference type="InterPro" id="IPR010617">
    <property type="entry name" value="TMEM175-like"/>
</dbReference>
<accession>A0A1I2AJG8</accession>
<evidence type="ECO:0000256" key="5">
    <source>
        <dbReference type="ARBA" id="ARBA00022692"/>
    </source>
</evidence>
<keyword evidence="8 13" id="KW-1133">Transmembrane helix</keyword>
<keyword evidence="7" id="KW-0630">Potassium</keyword>
<organism evidence="14 15">
    <name type="scientific">Dyella marensis</name>
    <dbReference type="NCBI Taxonomy" id="500610"/>
    <lineage>
        <taxon>Bacteria</taxon>
        <taxon>Pseudomonadati</taxon>
        <taxon>Pseudomonadota</taxon>
        <taxon>Gammaproteobacteria</taxon>
        <taxon>Lysobacterales</taxon>
        <taxon>Rhodanobacteraceae</taxon>
        <taxon>Dyella</taxon>
    </lineage>
</organism>
<evidence type="ECO:0000256" key="8">
    <source>
        <dbReference type="ARBA" id="ARBA00022989"/>
    </source>
</evidence>
<dbReference type="EMBL" id="FONH01000002">
    <property type="protein sequence ID" value="SFE43919.1"/>
    <property type="molecule type" value="Genomic_DNA"/>
</dbReference>
<evidence type="ECO:0000256" key="1">
    <source>
        <dbReference type="ARBA" id="ARBA00004141"/>
    </source>
</evidence>
<feature type="transmembrane region" description="Helical" evidence="13">
    <location>
        <begin position="108"/>
        <end position="132"/>
    </location>
</feature>
<evidence type="ECO:0000256" key="13">
    <source>
        <dbReference type="SAM" id="Phobius"/>
    </source>
</evidence>
<keyword evidence="3" id="KW-0813">Transport</keyword>
<keyword evidence="5 13" id="KW-0812">Transmembrane</keyword>
<dbReference type="Proteomes" id="UP000199477">
    <property type="component" value="Unassembled WGS sequence"/>
</dbReference>
<evidence type="ECO:0000256" key="12">
    <source>
        <dbReference type="ARBA" id="ARBA00034430"/>
    </source>
</evidence>
<protein>
    <submittedName>
        <fullName evidence="14">Uncharacterized membrane protein</fullName>
    </submittedName>
</protein>